<reference evidence="1" key="2">
    <citation type="journal article" date="2023" name="IMA Fungus">
        <title>Comparative genomic study of the Penicillium genus elucidates a diverse pangenome and 15 lateral gene transfer events.</title>
        <authorList>
            <person name="Petersen C."/>
            <person name="Sorensen T."/>
            <person name="Nielsen M.R."/>
            <person name="Sondergaard T.E."/>
            <person name="Sorensen J.L."/>
            <person name="Fitzpatrick D.A."/>
            <person name="Frisvad J.C."/>
            <person name="Nielsen K.L."/>
        </authorList>
    </citation>
    <scope>NUCLEOTIDE SEQUENCE</scope>
    <source>
        <strain evidence="1">IBT 21917</strain>
    </source>
</reference>
<dbReference type="InterPro" id="IPR000653">
    <property type="entry name" value="DegT/StrS_aminotransferase"/>
</dbReference>
<dbReference type="InterPro" id="IPR015422">
    <property type="entry name" value="PyrdxlP-dep_Trfase_small"/>
</dbReference>
<dbReference type="Gene3D" id="3.90.1150.10">
    <property type="entry name" value="Aspartate Aminotransferase, domain 1"/>
    <property type="match status" value="1"/>
</dbReference>
<dbReference type="EMBL" id="JAPQKO010000001">
    <property type="protein sequence ID" value="KAJ5183483.1"/>
    <property type="molecule type" value="Genomic_DNA"/>
</dbReference>
<evidence type="ECO:0000313" key="2">
    <source>
        <dbReference type="Proteomes" id="UP001146351"/>
    </source>
</evidence>
<dbReference type="PANTHER" id="PTHR30244:SF34">
    <property type="entry name" value="DTDP-4-AMINO-4,6-DIDEOXYGALACTOSE TRANSAMINASE"/>
    <property type="match status" value="1"/>
</dbReference>
<sequence>MYHRRTAQLTVQQRSTTEFPAHQPISRLKFTPWIDAYTIIRQNTNHFANNAISEKAAYFEADRLKSRPHPLHEKQAVLSCDGEELLGLLCVDRQWLFAENMFPRLKSKHGVREVMRARRRDVNDIYTWILHQSGVAIIKETFRWCIDPSSEFFCGDLGGGGRDGDEIVGHIGYASPDRVEENIPSEFWMIERRSKDGRKDAYFLLFFPWLLRVRSMAVGFGLDVCERWLESFVHGGRALLVSSRTSALEIVGILADIQPGDEVIFSSHTYVTTANSFVLCGAVPVFVDLDEKTMNIDANQIKAAITPKTRAIVPVHYAGIACDMDRIMEIAEKHGLFVCEDDAMACTSTYKGRMLGTIAPVGCISFQEKKNLTAGGQGGAILINDPTLVDRVEVIYQHGTNRAGFVRGEIDQYRWLDIGVNATLAETQAAFLYAQIQSHDRIYARRLQLWLRYHVALAPLAQKGLIILPEVPKDTTHNANVFWMRVRSPRQRPELIRHLACVNIEAHAQFSPLHASPYGRRHGRFHGEDHVTSLAVGQIVILPLNMTLSDEDQALIVFRDICILAGGWKSEPRA</sequence>
<dbReference type="InterPro" id="IPR015424">
    <property type="entry name" value="PyrdxlP-dep_Trfase"/>
</dbReference>
<comment type="caution">
    <text evidence="1">The sequence shown here is derived from an EMBL/GenBank/DDBJ whole genome shotgun (WGS) entry which is preliminary data.</text>
</comment>
<dbReference type="Proteomes" id="UP001146351">
    <property type="component" value="Unassembled WGS sequence"/>
</dbReference>
<proteinExistence type="predicted"/>
<dbReference type="GO" id="GO:0000271">
    <property type="term" value="P:polysaccharide biosynthetic process"/>
    <property type="evidence" value="ECO:0007669"/>
    <property type="project" value="TreeGrafter"/>
</dbReference>
<reference evidence="1" key="1">
    <citation type="submission" date="2022-11" db="EMBL/GenBank/DDBJ databases">
        <authorList>
            <person name="Petersen C."/>
        </authorList>
    </citation>
    <scope>NUCLEOTIDE SEQUENCE</scope>
    <source>
        <strain evidence="1">IBT 21917</strain>
    </source>
</reference>
<dbReference type="InterPro" id="IPR015421">
    <property type="entry name" value="PyrdxlP-dep_Trfase_major"/>
</dbReference>
<dbReference type="CDD" id="cd00616">
    <property type="entry name" value="AHBA_syn"/>
    <property type="match status" value="1"/>
</dbReference>
<accession>A0A9W9ISK4</accession>
<evidence type="ECO:0000313" key="1">
    <source>
        <dbReference type="EMBL" id="KAJ5183483.1"/>
    </source>
</evidence>
<gene>
    <name evidence="1" type="ORF">N7492_001099</name>
</gene>
<dbReference type="PANTHER" id="PTHR30244">
    <property type="entry name" value="TRANSAMINASE"/>
    <property type="match status" value="1"/>
</dbReference>
<dbReference type="SUPFAM" id="SSF53383">
    <property type="entry name" value="PLP-dependent transferases"/>
    <property type="match status" value="1"/>
</dbReference>
<dbReference type="OrthoDB" id="416253at2759"/>
<keyword evidence="2" id="KW-1185">Reference proteome</keyword>
<protein>
    <submittedName>
        <fullName evidence="1">Uncharacterized protein</fullName>
    </submittedName>
</protein>
<dbReference type="Gene3D" id="3.40.640.10">
    <property type="entry name" value="Type I PLP-dependent aspartate aminotransferase-like (Major domain)"/>
    <property type="match status" value="1"/>
</dbReference>
<organism evidence="1 2">
    <name type="scientific">Penicillium capsulatum</name>
    <dbReference type="NCBI Taxonomy" id="69766"/>
    <lineage>
        <taxon>Eukaryota</taxon>
        <taxon>Fungi</taxon>
        <taxon>Dikarya</taxon>
        <taxon>Ascomycota</taxon>
        <taxon>Pezizomycotina</taxon>
        <taxon>Eurotiomycetes</taxon>
        <taxon>Eurotiomycetidae</taxon>
        <taxon>Eurotiales</taxon>
        <taxon>Aspergillaceae</taxon>
        <taxon>Penicillium</taxon>
    </lineage>
</organism>
<dbReference type="GO" id="GO:0019180">
    <property type="term" value="F:dTDP-4-amino-4,6-dideoxygalactose transaminase activity"/>
    <property type="evidence" value="ECO:0007669"/>
    <property type="project" value="TreeGrafter"/>
</dbReference>
<dbReference type="AlphaFoldDB" id="A0A9W9ISK4"/>
<name>A0A9W9ISK4_9EURO</name>
<dbReference type="Pfam" id="PF01041">
    <property type="entry name" value="DegT_DnrJ_EryC1"/>
    <property type="match status" value="1"/>
</dbReference>
<dbReference type="NCBIfam" id="NF008687">
    <property type="entry name" value="PRK11706.1"/>
    <property type="match status" value="1"/>
</dbReference>
<dbReference type="GO" id="GO:0030170">
    <property type="term" value="F:pyridoxal phosphate binding"/>
    <property type="evidence" value="ECO:0007669"/>
    <property type="project" value="TreeGrafter"/>
</dbReference>